<protein>
    <submittedName>
        <fullName evidence="2">TFR2 protein</fullName>
    </submittedName>
</protein>
<dbReference type="AlphaFoldDB" id="A0A7L1NLK9"/>
<dbReference type="InterPro" id="IPR007484">
    <property type="entry name" value="Peptidase_M28"/>
</dbReference>
<dbReference type="Proteomes" id="UP000565785">
    <property type="component" value="Unassembled WGS sequence"/>
</dbReference>
<dbReference type="SUPFAM" id="SSF53187">
    <property type="entry name" value="Zn-dependent exopeptidases"/>
    <property type="match status" value="1"/>
</dbReference>
<reference evidence="2 3" key="1">
    <citation type="submission" date="2019-09" db="EMBL/GenBank/DDBJ databases">
        <title>Bird 10,000 Genomes (B10K) Project - Family phase.</title>
        <authorList>
            <person name="Zhang G."/>
        </authorList>
    </citation>
    <scope>NUCLEOTIDE SEQUENCE [LARGE SCALE GENOMIC DNA]</scope>
    <source>
        <strain evidence="2">B10K-DU-002-35</strain>
        <tissue evidence="2">Muscle</tissue>
    </source>
</reference>
<name>A0A7L1NLK9_RHICY</name>
<evidence type="ECO:0000313" key="3">
    <source>
        <dbReference type="Proteomes" id="UP000565785"/>
    </source>
</evidence>
<comment type="caution">
    <text evidence="2">The sequence shown here is derived from an EMBL/GenBank/DDBJ whole genome shotgun (WGS) entry which is preliminary data.</text>
</comment>
<dbReference type="PANTHER" id="PTHR10404">
    <property type="entry name" value="N-ACETYLATED-ALPHA-LINKED ACIDIC DIPEPTIDASE"/>
    <property type="match status" value="1"/>
</dbReference>
<keyword evidence="3" id="KW-1185">Reference proteome</keyword>
<dbReference type="Pfam" id="PF04389">
    <property type="entry name" value="Peptidase_M28"/>
    <property type="match status" value="1"/>
</dbReference>
<feature type="domain" description="Peptidase M28" evidence="1">
    <location>
        <begin position="2"/>
        <end position="96"/>
    </location>
</feature>
<dbReference type="OrthoDB" id="5841748at2759"/>
<feature type="non-terminal residue" evidence="2">
    <location>
        <position position="1"/>
    </location>
</feature>
<gene>
    <name evidence="2" type="primary">Tfr2</name>
    <name evidence="2" type="ORF">RHICYA_R16084</name>
</gene>
<evidence type="ECO:0000313" key="2">
    <source>
        <dbReference type="EMBL" id="NXN99247.1"/>
    </source>
</evidence>
<sequence>IVVGARRDSLGPGAAAAGVGTGLLLELARLFAAISRDGFQLRRTLLFVSWDGAEFGHLGATEWLEGYPNLLHTKVAAYLSLDQAVLGDDRFIAKSSPLLVPLLEEALSQV</sequence>
<accession>A0A7L1NLK9</accession>
<dbReference type="PANTHER" id="PTHR10404:SF33">
    <property type="entry name" value="TRANSFERRIN RECEPTOR PROTEIN 2"/>
    <property type="match status" value="1"/>
</dbReference>
<organism evidence="2 3">
    <name type="scientific">Rhinopomastus cyanomelas</name>
    <name type="common">Common scimitarbill</name>
    <dbReference type="NCBI Taxonomy" id="113115"/>
    <lineage>
        <taxon>Eukaryota</taxon>
        <taxon>Metazoa</taxon>
        <taxon>Chordata</taxon>
        <taxon>Craniata</taxon>
        <taxon>Vertebrata</taxon>
        <taxon>Euteleostomi</taxon>
        <taxon>Archelosauria</taxon>
        <taxon>Archosauria</taxon>
        <taxon>Dinosauria</taxon>
        <taxon>Saurischia</taxon>
        <taxon>Theropoda</taxon>
        <taxon>Coelurosauria</taxon>
        <taxon>Aves</taxon>
        <taxon>Neognathae</taxon>
        <taxon>Neoaves</taxon>
        <taxon>Telluraves</taxon>
        <taxon>Coraciimorphae</taxon>
        <taxon>Bucerotiformes</taxon>
        <taxon>Rhinopomastidae</taxon>
        <taxon>Rhinopomastus</taxon>
    </lineage>
</organism>
<dbReference type="Gene3D" id="3.40.630.10">
    <property type="entry name" value="Zn peptidases"/>
    <property type="match status" value="1"/>
</dbReference>
<dbReference type="EMBL" id="VXBP01006248">
    <property type="protein sequence ID" value="NXN99247.1"/>
    <property type="molecule type" value="Genomic_DNA"/>
</dbReference>
<dbReference type="GO" id="GO:0140298">
    <property type="term" value="P:endocytic iron import into cell"/>
    <property type="evidence" value="ECO:0007669"/>
    <property type="project" value="TreeGrafter"/>
</dbReference>
<dbReference type="GO" id="GO:0009897">
    <property type="term" value="C:external side of plasma membrane"/>
    <property type="evidence" value="ECO:0007669"/>
    <property type="project" value="TreeGrafter"/>
</dbReference>
<evidence type="ECO:0000259" key="1">
    <source>
        <dbReference type="Pfam" id="PF04389"/>
    </source>
</evidence>
<feature type="non-terminal residue" evidence="2">
    <location>
        <position position="110"/>
    </location>
</feature>
<proteinExistence type="predicted"/>
<dbReference type="InterPro" id="IPR039373">
    <property type="entry name" value="Peptidase_M28B"/>
</dbReference>